<feature type="chain" id="PRO_5025463528" description="DUF3575 domain-containing protein" evidence="1">
    <location>
        <begin position="20"/>
        <end position="202"/>
    </location>
</feature>
<dbReference type="RefSeq" id="WP_162446588.1">
    <property type="nucleotide sequence ID" value="NZ_CP048222.1"/>
</dbReference>
<proteinExistence type="predicted"/>
<name>A0A6C0GT43_9BACT</name>
<reference evidence="2 3" key="1">
    <citation type="submission" date="2020-01" db="EMBL/GenBank/DDBJ databases">
        <authorList>
            <person name="Kim M.K."/>
        </authorList>
    </citation>
    <scope>NUCLEOTIDE SEQUENCE [LARGE SCALE GENOMIC DNA]</scope>
    <source>
        <strain evidence="2 3">172606-1</strain>
    </source>
</reference>
<gene>
    <name evidence="2" type="ORF">GXP67_30145</name>
</gene>
<dbReference type="KEGG" id="rhoz:GXP67_30145"/>
<evidence type="ECO:0008006" key="4">
    <source>
        <dbReference type="Google" id="ProtNLM"/>
    </source>
</evidence>
<accession>A0A6C0GT43</accession>
<feature type="signal peptide" evidence="1">
    <location>
        <begin position="1"/>
        <end position="19"/>
    </location>
</feature>
<keyword evidence="1" id="KW-0732">Signal</keyword>
<dbReference type="EMBL" id="CP048222">
    <property type="protein sequence ID" value="QHT70612.1"/>
    <property type="molecule type" value="Genomic_DNA"/>
</dbReference>
<sequence>MQKTLLILLFSLIYVQTKAQQWSAQNALFVEFGDTYQLNYSINYSRIIHTFNTTAVSVTAGISLEPVSKSNFLQALFPVELTLFNGKQNHYFETGLSFVPGIYYDYYLSSPYLPEEKQKKILTKKEFGTTAGLRIGYRYQKKQGGLFFRAAFTPTFYTSFSPFDKTRVRILKDDCLVCFTSMRSYYDFVLEPGINISLGKSF</sequence>
<keyword evidence="3" id="KW-1185">Reference proteome</keyword>
<evidence type="ECO:0000256" key="1">
    <source>
        <dbReference type="SAM" id="SignalP"/>
    </source>
</evidence>
<protein>
    <recommendedName>
        <fullName evidence="4">DUF3575 domain-containing protein</fullName>
    </recommendedName>
</protein>
<dbReference type="Proteomes" id="UP000480178">
    <property type="component" value="Chromosome"/>
</dbReference>
<organism evidence="2 3">
    <name type="scientific">Rhodocytophaga rosea</name>
    <dbReference type="NCBI Taxonomy" id="2704465"/>
    <lineage>
        <taxon>Bacteria</taxon>
        <taxon>Pseudomonadati</taxon>
        <taxon>Bacteroidota</taxon>
        <taxon>Cytophagia</taxon>
        <taxon>Cytophagales</taxon>
        <taxon>Rhodocytophagaceae</taxon>
        <taxon>Rhodocytophaga</taxon>
    </lineage>
</organism>
<dbReference type="AlphaFoldDB" id="A0A6C0GT43"/>
<evidence type="ECO:0000313" key="2">
    <source>
        <dbReference type="EMBL" id="QHT70612.1"/>
    </source>
</evidence>
<evidence type="ECO:0000313" key="3">
    <source>
        <dbReference type="Proteomes" id="UP000480178"/>
    </source>
</evidence>